<feature type="transmembrane region" description="Helical" evidence="1">
    <location>
        <begin position="385"/>
        <end position="406"/>
    </location>
</feature>
<dbReference type="AlphaFoldDB" id="A0A919F992"/>
<feature type="transmembrane region" description="Helical" evidence="1">
    <location>
        <begin position="16"/>
        <end position="35"/>
    </location>
</feature>
<feature type="transmembrane region" description="Helical" evidence="1">
    <location>
        <begin position="327"/>
        <end position="345"/>
    </location>
</feature>
<proteinExistence type="predicted"/>
<organism evidence="2 3">
    <name type="scientific">Xanthomonas boreopolis</name>
    <dbReference type="NCBI Taxonomy" id="86183"/>
    <lineage>
        <taxon>Bacteria</taxon>
        <taxon>Pseudomonadati</taxon>
        <taxon>Pseudomonadota</taxon>
        <taxon>Gammaproteobacteria</taxon>
        <taxon>Lysobacterales</taxon>
        <taxon>Lysobacteraceae</taxon>
        <taxon>Xanthomonas</taxon>
    </lineage>
</organism>
<feature type="transmembrane region" description="Helical" evidence="1">
    <location>
        <begin position="296"/>
        <end position="315"/>
    </location>
</feature>
<feature type="transmembrane region" description="Helical" evidence="1">
    <location>
        <begin position="185"/>
        <end position="202"/>
    </location>
</feature>
<evidence type="ECO:0000256" key="1">
    <source>
        <dbReference type="SAM" id="Phobius"/>
    </source>
</evidence>
<feature type="transmembrane region" description="Helical" evidence="1">
    <location>
        <begin position="233"/>
        <end position="250"/>
    </location>
</feature>
<feature type="transmembrane region" description="Helical" evidence="1">
    <location>
        <begin position="357"/>
        <end position="373"/>
    </location>
</feature>
<evidence type="ECO:0000313" key="3">
    <source>
        <dbReference type="Proteomes" id="UP000623958"/>
    </source>
</evidence>
<comment type="caution">
    <text evidence="2">The sequence shown here is derived from an EMBL/GenBank/DDBJ whole genome shotgun (WGS) entry which is preliminary data.</text>
</comment>
<keyword evidence="1" id="KW-0472">Membrane</keyword>
<name>A0A919F992_9XANT</name>
<gene>
    <name evidence="2" type="ORF">GCM10009090_27260</name>
</gene>
<reference evidence="2" key="2">
    <citation type="submission" date="2020-09" db="EMBL/GenBank/DDBJ databases">
        <authorList>
            <person name="Sun Q."/>
            <person name="Ohkuma M."/>
        </authorList>
    </citation>
    <scope>NUCLEOTIDE SEQUENCE</scope>
    <source>
        <strain evidence="2">JCM 13306</strain>
    </source>
</reference>
<evidence type="ECO:0000313" key="2">
    <source>
        <dbReference type="EMBL" id="GHH56874.1"/>
    </source>
</evidence>
<sequence>MREATAISSLKLRDRSTAVVVVIAMIFAAIHQVFVNRAHPNALYMDSLRLLFQLDQWQAGHLSTFEFWGGSSHRGFVNQLFLWANVSLFDLDVLLANRLTGAVIALVAIILGMAWMADMRRQPGVRRPVLEIVVATIISALCFSWAGYELLTLDLGLPLWTKNLVFVFFFFGHAHLLSGRSRYPALWVIGLTLAAPVVVLVFGMGWNYAFVCAVLTVQVFSFLPHWRAEGRWTGVLPSVAILLSMGAYLLGGSVTDASTRNGFNHGPSALVLPFYAMGSAVGYPQAVLMGKLPMPMIAVIGGVVLIVAVLALFAWLRRGAPGSRLPVALVLYGGLVAVSVTLARGADGPPAVMASRYYMDLMLGLVGVIWLAGRELQAVHKSATPTWKVLTCGLLAGVVIAQLLTYGNEWRASPYRAAIFAAMNEALLRSVPDESAASLLQSPLDHARKGVEVMRNRQLALYSGGAIATCSTRAIEYNQGWHQSEGNVRWSSGRALLTLPPCSCAYFADLYVPENQPKRQVRVVAKNHEDSMLTVEPGQSVRARLGNDHVELDVTPVSIPSRDHPGNRDGRELGVLLTGFSVSCETP</sequence>
<feature type="transmembrane region" description="Helical" evidence="1">
    <location>
        <begin position="160"/>
        <end position="178"/>
    </location>
</feature>
<keyword evidence="3" id="KW-1185">Reference proteome</keyword>
<dbReference type="Proteomes" id="UP000623958">
    <property type="component" value="Unassembled WGS sequence"/>
</dbReference>
<keyword evidence="1" id="KW-1133">Transmembrane helix</keyword>
<feature type="transmembrane region" description="Helical" evidence="1">
    <location>
        <begin position="99"/>
        <end position="117"/>
    </location>
</feature>
<dbReference type="EMBL" id="BNBA01000023">
    <property type="protein sequence ID" value="GHH56874.1"/>
    <property type="molecule type" value="Genomic_DNA"/>
</dbReference>
<accession>A0A919F992</accession>
<reference evidence="2" key="1">
    <citation type="journal article" date="2014" name="Int. J. Syst. Evol. Microbiol.">
        <title>Complete genome sequence of Corynebacterium casei LMG S-19264T (=DSM 44701T), isolated from a smear-ripened cheese.</title>
        <authorList>
            <consortium name="US DOE Joint Genome Institute (JGI-PGF)"/>
            <person name="Walter F."/>
            <person name="Albersmeier A."/>
            <person name="Kalinowski J."/>
            <person name="Ruckert C."/>
        </authorList>
    </citation>
    <scope>NUCLEOTIDE SEQUENCE</scope>
    <source>
        <strain evidence="2">JCM 13306</strain>
    </source>
</reference>
<feature type="transmembrane region" description="Helical" evidence="1">
    <location>
        <begin position="270"/>
        <end position="289"/>
    </location>
</feature>
<feature type="transmembrane region" description="Helical" evidence="1">
    <location>
        <begin position="129"/>
        <end position="148"/>
    </location>
</feature>
<keyword evidence="1" id="KW-0812">Transmembrane</keyword>
<protein>
    <submittedName>
        <fullName evidence="2">Uncharacterized protein</fullName>
    </submittedName>
</protein>